<sequence length="175" mass="19754">MSAEADSAIHDQVVHQDEQTQETNRVILIPVDESQNSRYAIEWSIENFLRPKSDIVVLTHVRPLYVSSGTFATGYVDMGSYATTIEDQYREGSHRLLKEYAHILKEKNILCKAIAMRGDAREEILRKAVELKADMVIMGSRGLGTLKRALLGSVSDYCAHNLPMPLVIVKEKEKH</sequence>
<dbReference type="InParanoid" id="A0A1Y1Y1T6"/>
<keyword evidence="2" id="KW-0378">Hydrolase</keyword>
<dbReference type="InterPro" id="IPR014729">
    <property type="entry name" value="Rossmann-like_a/b/a_fold"/>
</dbReference>
<dbReference type="Pfam" id="PF00582">
    <property type="entry name" value="Usp"/>
    <property type="match status" value="1"/>
</dbReference>
<dbReference type="CDD" id="cd23659">
    <property type="entry name" value="USP_At3g01520-like"/>
    <property type="match status" value="1"/>
</dbReference>
<proteinExistence type="predicted"/>
<dbReference type="PRINTS" id="PR01438">
    <property type="entry name" value="UNVRSLSTRESS"/>
</dbReference>
<dbReference type="OrthoDB" id="843225at2759"/>
<dbReference type="Proteomes" id="UP000193498">
    <property type="component" value="Unassembled WGS sequence"/>
</dbReference>
<dbReference type="AlphaFoldDB" id="A0A1Y1Y1T6"/>
<reference evidence="2 3" key="1">
    <citation type="submission" date="2016-07" db="EMBL/GenBank/DDBJ databases">
        <title>Pervasive Adenine N6-methylation of Active Genes in Fungi.</title>
        <authorList>
            <consortium name="DOE Joint Genome Institute"/>
            <person name="Mondo S.J."/>
            <person name="Dannebaum R.O."/>
            <person name="Kuo R.C."/>
            <person name="Labutti K."/>
            <person name="Haridas S."/>
            <person name="Kuo A."/>
            <person name="Salamov A."/>
            <person name="Ahrendt S.R."/>
            <person name="Lipzen A."/>
            <person name="Sullivan W."/>
            <person name="Andreopoulos W.B."/>
            <person name="Clum A."/>
            <person name="Lindquist E."/>
            <person name="Daum C."/>
            <person name="Ramamoorthy G.K."/>
            <person name="Gryganskyi A."/>
            <person name="Culley D."/>
            <person name="Magnuson J.K."/>
            <person name="James T.Y."/>
            <person name="O'Malley M.A."/>
            <person name="Stajich J.E."/>
            <person name="Spatafora J.W."/>
            <person name="Visel A."/>
            <person name="Grigoriev I.V."/>
        </authorList>
    </citation>
    <scope>NUCLEOTIDE SEQUENCE [LARGE SCALE GENOMIC DNA]</scope>
    <source>
        <strain evidence="2 3">CBS 931.73</strain>
    </source>
</reference>
<evidence type="ECO:0000313" key="2">
    <source>
        <dbReference type="EMBL" id="ORX91686.1"/>
    </source>
</evidence>
<dbReference type="SUPFAM" id="SSF52402">
    <property type="entry name" value="Adenine nucleotide alpha hydrolases-like"/>
    <property type="match status" value="1"/>
</dbReference>
<comment type="caution">
    <text evidence="2">The sequence shown here is derived from an EMBL/GenBank/DDBJ whole genome shotgun (WGS) entry which is preliminary data.</text>
</comment>
<gene>
    <name evidence="2" type="ORF">K493DRAFT_317107</name>
</gene>
<accession>A0A1Y1Y1T6</accession>
<evidence type="ECO:0000259" key="1">
    <source>
        <dbReference type="Pfam" id="PF00582"/>
    </source>
</evidence>
<evidence type="ECO:0000313" key="3">
    <source>
        <dbReference type="Proteomes" id="UP000193498"/>
    </source>
</evidence>
<dbReference type="STRING" id="1314790.A0A1Y1Y1T6"/>
<dbReference type="EMBL" id="MCFE01000311">
    <property type="protein sequence ID" value="ORX91686.1"/>
    <property type="molecule type" value="Genomic_DNA"/>
</dbReference>
<dbReference type="PANTHER" id="PTHR31964:SF140">
    <property type="entry name" value="UNIVERSAL STRESS PROTEIN FAMILY PROTEIN"/>
    <property type="match status" value="1"/>
</dbReference>
<name>A0A1Y1Y1T6_9FUNG</name>
<keyword evidence="3" id="KW-1185">Reference proteome</keyword>
<dbReference type="InterPro" id="IPR006015">
    <property type="entry name" value="Universal_stress_UspA"/>
</dbReference>
<dbReference type="Gene3D" id="3.40.50.620">
    <property type="entry name" value="HUPs"/>
    <property type="match status" value="1"/>
</dbReference>
<feature type="domain" description="UspA" evidence="1">
    <location>
        <begin position="25"/>
        <end position="170"/>
    </location>
</feature>
<dbReference type="PANTHER" id="PTHR31964">
    <property type="entry name" value="ADENINE NUCLEOTIDE ALPHA HYDROLASES-LIKE SUPERFAMILY PROTEIN"/>
    <property type="match status" value="1"/>
</dbReference>
<organism evidence="2 3">
    <name type="scientific">Basidiobolus meristosporus CBS 931.73</name>
    <dbReference type="NCBI Taxonomy" id="1314790"/>
    <lineage>
        <taxon>Eukaryota</taxon>
        <taxon>Fungi</taxon>
        <taxon>Fungi incertae sedis</taxon>
        <taxon>Zoopagomycota</taxon>
        <taxon>Entomophthoromycotina</taxon>
        <taxon>Basidiobolomycetes</taxon>
        <taxon>Basidiobolales</taxon>
        <taxon>Basidiobolaceae</taxon>
        <taxon>Basidiobolus</taxon>
    </lineage>
</organism>
<protein>
    <submittedName>
        <fullName evidence="2">Adenine nucleotide alpha hydrolases-like protein</fullName>
    </submittedName>
</protein>
<dbReference type="GO" id="GO:0016787">
    <property type="term" value="F:hydrolase activity"/>
    <property type="evidence" value="ECO:0007669"/>
    <property type="project" value="UniProtKB-KW"/>
</dbReference>
<dbReference type="InterPro" id="IPR006016">
    <property type="entry name" value="UspA"/>
</dbReference>